<protein>
    <submittedName>
        <fullName evidence="6">DNA-binding response regulator</fullName>
    </submittedName>
</protein>
<name>A0A261FV26_9BIFI</name>
<dbReference type="Pfam" id="PF00196">
    <property type="entry name" value="GerE"/>
    <property type="match status" value="1"/>
</dbReference>
<dbReference type="SUPFAM" id="SSF52172">
    <property type="entry name" value="CheY-like"/>
    <property type="match status" value="1"/>
</dbReference>
<dbReference type="EMBL" id="MWWX01000002">
    <property type="protein sequence ID" value="OZG63034.1"/>
    <property type="molecule type" value="Genomic_DNA"/>
</dbReference>
<accession>A0A261FV26</accession>
<dbReference type="Proteomes" id="UP000216352">
    <property type="component" value="Unassembled WGS sequence"/>
</dbReference>
<evidence type="ECO:0000259" key="5">
    <source>
        <dbReference type="PROSITE" id="PS50110"/>
    </source>
</evidence>
<dbReference type="Pfam" id="PF00072">
    <property type="entry name" value="Response_reg"/>
    <property type="match status" value="1"/>
</dbReference>
<dbReference type="InterPro" id="IPR000792">
    <property type="entry name" value="Tscrpt_reg_LuxR_C"/>
</dbReference>
<feature type="domain" description="HTH luxR-type" evidence="4">
    <location>
        <begin position="139"/>
        <end position="204"/>
    </location>
</feature>
<evidence type="ECO:0000313" key="7">
    <source>
        <dbReference type="Proteomes" id="UP000216352"/>
    </source>
</evidence>
<dbReference type="PROSITE" id="PS50043">
    <property type="entry name" value="HTH_LUXR_2"/>
    <property type="match status" value="1"/>
</dbReference>
<dbReference type="STRING" id="1603886.GCA_001895165_00804"/>
<dbReference type="PROSITE" id="PS50110">
    <property type="entry name" value="RESPONSE_REGULATORY"/>
    <property type="match status" value="1"/>
</dbReference>
<dbReference type="GO" id="GO:0000160">
    <property type="term" value="P:phosphorelay signal transduction system"/>
    <property type="evidence" value="ECO:0007669"/>
    <property type="project" value="InterPro"/>
</dbReference>
<sequence length="206" mass="23025">MCTESLTVGIVDNDPLVSQALVSMFDDQPSPLHVLWNVRNGHDALALCEYTTTQPNVVLTDLRMPGMDGKQLATHITRKYPQITVIGITAFPVENTDEELREAGIHAVLFKEAAIQDYVHTIGHTTGKTSLITWQQQSLAFQRLLLTDTEISVLREYLKGRTTIAVAYTMHMSEGTVKTHMNNAYKKLGVHSRAEAIRVCVREHIV</sequence>
<keyword evidence="2 6" id="KW-0238">DNA-binding</keyword>
<dbReference type="InterPro" id="IPR016032">
    <property type="entry name" value="Sig_transdc_resp-reg_C-effctor"/>
</dbReference>
<dbReference type="GO" id="GO:0003677">
    <property type="term" value="F:DNA binding"/>
    <property type="evidence" value="ECO:0007669"/>
    <property type="project" value="UniProtKB-KW"/>
</dbReference>
<feature type="modified residue" description="4-aspartylphosphate" evidence="3">
    <location>
        <position position="61"/>
    </location>
</feature>
<reference evidence="6 7" key="1">
    <citation type="journal article" date="2017" name="BMC Genomics">
        <title>Comparative genomic and phylogenomic analyses of the Bifidobacteriaceae family.</title>
        <authorList>
            <person name="Lugli G.A."/>
            <person name="Milani C."/>
            <person name="Turroni F."/>
            <person name="Duranti S."/>
            <person name="Mancabelli L."/>
            <person name="Mangifesta M."/>
            <person name="Ferrario C."/>
            <person name="Modesto M."/>
            <person name="Mattarelli P."/>
            <person name="Jiri K."/>
            <person name="van Sinderen D."/>
            <person name="Ventura M."/>
        </authorList>
    </citation>
    <scope>NUCLEOTIDE SEQUENCE [LARGE SCALE GENOMIC DNA]</scope>
    <source>
        <strain evidence="6 7">DSM 28807</strain>
    </source>
</reference>
<dbReference type="CDD" id="cd06170">
    <property type="entry name" value="LuxR_C_like"/>
    <property type="match status" value="1"/>
</dbReference>
<dbReference type="PANTHER" id="PTHR43214">
    <property type="entry name" value="TWO-COMPONENT RESPONSE REGULATOR"/>
    <property type="match status" value="1"/>
</dbReference>
<dbReference type="InterPro" id="IPR001789">
    <property type="entry name" value="Sig_transdc_resp-reg_receiver"/>
</dbReference>
<dbReference type="OrthoDB" id="3231934at2"/>
<comment type="caution">
    <text evidence="6">The sequence shown here is derived from an EMBL/GenBank/DDBJ whole genome shotgun (WGS) entry which is preliminary data.</text>
</comment>
<evidence type="ECO:0000256" key="2">
    <source>
        <dbReference type="ARBA" id="ARBA00023125"/>
    </source>
</evidence>
<dbReference type="InterPro" id="IPR011006">
    <property type="entry name" value="CheY-like_superfamily"/>
</dbReference>
<dbReference type="GO" id="GO:0006355">
    <property type="term" value="P:regulation of DNA-templated transcription"/>
    <property type="evidence" value="ECO:0007669"/>
    <property type="project" value="InterPro"/>
</dbReference>
<proteinExistence type="predicted"/>
<evidence type="ECO:0000259" key="4">
    <source>
        <dbReference type="PROSITE" id="PS50043"/>
    </source>
</evidence>
<dbReference type="SUPFAM" id="SSF46894">
    <property type="entry name" value="C-terminal effector domain of the bipartite response regulators"/>
    <property type="match status" value="1"/>
</dbReference>
<dbReference type="InterPro" id="IPR039420">
    <property type="entry name" value="WalR-like"/>
</dbReference>
<evidence type="ECO:0000256" key="3">
    <source>
        <dbReference type="PROSITE-ProRule" id="PRU00169"/>
    </source>
</evidence>
<keyword evidence="7" id="KW-1185">Reference proteome</keyword>
<dbReference type="SMART" id="SM00421">
    <property type="entry name" value="HTH_LUXR"/>
    <property type="match status" value="1"/>
</dbReference>
<dbReference type="PRINTS" id="PR00038">
    <property type="entry name" value="HTHLUXR"/>
</dbReference>
<feature type="domain" description="Response regulatory" evidence="5">
    <location>
        <begin position="7"/>
        <end position="126"/>
    </location>
</feature>
<evidence type="ECO:0000313" key="6">
    <source>
        <dbReference type="EMBL" id="OZG63034.1"/>
    </source>
</evidence>
<dbReference type="Gene3D" id="1.10.10.10">
    <property type="entry name" value="Winged helix-like DNA-binding domain superfamily/Winged helix DNA-binding domain"/>
    <property type="match status" value="1"/>
</dbReference>
<dbReference type="SMART" id="SM00448">
    <property type="entry name" value="REC"/>
    <property type="match status" value="1"/>
</dbReference>
<organism evidence="6 7">
    <name type="scientific">Bifidobacterium lemurum</name>
    <dbReference type="NCBI Taxonomy" id="1603886"/>
    <lineage>
        <taxon>Bacteria</taxon>
        <taxon>Bacillati</taxon>
        <taxon>Actinomycetota</taxon>
        <taxon>Actinomycetes</taxon>
        <taxon>Bifidobacteriales</taxon>
        <taxon>Bifidobacteriaceae</taxon>
        <taxon>Bifidobacterium</taxon>
    </lineage>
</organism>
<dbReference type="RefSeq" id="WP_072724739.1">
    <property type="nucleotide sequence ID" value="NZ_BDIS01000011.1"/>
</dbReference>
<evidence type="ECO:0000256" key="1">
    <source>
        <dbReference type="ARBA" id="ARBA00022553"/>
    </source>
</evidence>
<dbReference type="PROSITE" id="PS00622">
    <property type="entry name" value="HTH_LUXR_1"/>
    <property type="match status" value="1"/>
</dbReference>
<dbReference type="AlphaFoldDB" id="A0A261FV26"/>
<keyword evidence="1 3" id="KW-0597">Phosphoprotein</keyword>
<gene>
    <name evidence="6" type="ORF">BLEM_0299</name>
</gene>
<dbReference type="InterPro" id="IPR058245">
    <property type="entry name" value="NreC/VraR/RcsB-like_REC"/>
</dbReference>
<dbReference type="InterPro" id="IPR036388">
    <property type="entry name" value="WH-like_DNA-bd_sf"/>
</dbReference>
<dbReference type="CDD" id="cd17535">
    <property type="entry name" value="REC_NarL-like"/>
    <property type="match status" value="1"/>
</dbReference>
<dbReference type="Gene3D" id="3.40.50.2300">
    <property type="match status" value="1"/>
</dbReference>